<dbReference type="InterPro" id="IPR025272">
    <property type="entry name" value="SocA_Panacea"/>
</dbReference>
<dbReference type="EMBL" id="FZNR01000011">
    <property type="protein sequence ID" value="SNS16025.1"/>
    <property type="molecule type" value="Genomic_DNA"/>
</dbReference>
<evidence type="ECO:0000259" key="1">
    <source>
        <dbReference type="Pfam" id="PF13274"/>
    </source>
</evidence>
<dbReference type="AlphaFoldDB" id="A0A239C6Z2"/>
<dbReference type="Proteomes" id="UP000198415">
    <property type="component" value="Unassembled WGS sequence"/>
</dbReference>
<name>A0A239C6Z2_9ACTN</name>
<organism evidence="2 3">
    <name type="scientific">Actinoplanes regularis</name>
    <dbReference type="NCBI Taxonomy" id="52697"/>
    <lineage>
        <taxon>Bacteria</taxon>
        <taxon>Bacillati</taxon>
        <taxon>Actinomycetota</taxon>
        <taxon>Actinomycetes</taxon>
        <taxon>Micromonosporales</taxon>
        <taxon>Micromonosporaceae</taxon>
        <taxon>Actinoplanes</taxon>
    </lineage>
</organism>
<dbReference type="Pfam" id="PF13274">
    <property type="entry name" value="SocA_Panacea"/>
    <property type="match status" value="1"/>
</dbReference>
<reference evidence="2 3" key="1">
    <citation type="submission" date="2017-06" db="EMBL/GenBank/DDBJ databases">
        <authorList>
            <person name="Kim H.J."/>
            <person name="Triplett B.A."/>
        </authorList>
    </citation>
    <scope>NUCLEOTIDE SEQUENCE [LARGE SCALE GENOMIC DNA]</scope>
    <source>
        <strain evidence="2 3">DSM 43151</strain>
    </source>
</reference>
<gene>
    <name evidence="2" type="ORF">SAMN06264365_11122</name>
</gene>
<keyword evidence="3" id="KW-1185">Reference proteome</keyword>
<accession>A0A239C6Z2</accession>
<protein>
    <submittedName>
        <fullName evidence="2">Uncharacterized phage-associated protein</fullName>
    </submittedName>
</protein>
<proteinExistence type="predicted"/>
<evidence type="ECO:0000313" key="2">
    <source>
        <dbReference type="EMBL" id="SNS16025.1"/>
    </source>
</evidence>
<sequence length="214" mass="23954">MVDSQAFSSARDRTAAAYLAVLRLARERGYIITRLKIAKLLYLADLAAVRAGDDPVSGIEWRWLNHGPFNNTLQYLENELTEKRVVRKDPYFIGYQIRLVGDVSGLDMPAPEMAILERVVAEFGSLAATSLKDLSYQTPPMIDAQERGQGVVLDLSLARPRPKLGGLVTRMSAVLRRLPEQETDPGVFVEIEREMDELAEARRRATGALLRDDQ</sequence>
<evidence type="ECO:0000313" key="3">
    <source>
        <dbReference type="Proteomes" id="UP000198415"/>
    </source>
</evidence>
<feature type="domain" description="Antitoxin SocA-like Panacea" evidence="1">
    <location>
        <begin position="38"/>
        <end position="138"/>
    </location>
</feature>